<keyword evidence="2" id="KW-1185">Reference proteome</keyword>
<sequence>MHLFRQSLREPRKREHIARAFSNAKPDPKADLGTRDRIRLCIYRQKTLPPPRLFRRCVGM</sequence>
<evidence type="ECO:0000313" key="2">
    <source>
        <dbReference type="Proteomes" id="UP000549882"/>
    </source>
</evidence>
<accession>A0A7W8XYL6</accession>
<reference evidence="1 2" key="1">
    <citation type="submission" date="2020-08" db="EMBL/GenBank/DDBJ databases">
        <title>Genomic Encyclopedia of Type Strains, Phase IV (KMG-V): Genome sequencing to study the core and pangenomes of soil and plant-associated prokaryotes.</title>
        <authorList>
            <person name="Whitman W."/>
        </authorList>
    </citation>
    <scope>NUCLEOTIDE SEQUENCE [LARGE SCALE GENOMIC DNA]</scope>
    <source>
        <strain evidence="1 2">SEMIA 4064</strain>
    </source>
</reference>
<proteinExistence type="predicted"/>
<comment type="caution">
    <text evidence="1">The sequence shown here is derived from an EMBL/GenBank/DDBJ whole genome shotgun (WGS) entry which is preliminary data.</text>
</comment>
<protein>
    <submittedName>
        <fullName evidence="1">Uncharacterized protein</fullName>
    </submittedName>
</protein>
<dbReference type="EMBL" id="JACHBI010000031">
    <property type="protein sequence ID" value="MBB5577978.1"/>
    <property type="molecule type" value="Genomic_DNA"/>
</dbReference>
<gene>
    <name evidence="1" type="ORF">GGD50_006634</name>
</gene>
<organism evidence="1 2">
    <name type="scientific">Rhizobium paranaense</name>
    <dbReference type="NCBI Taxonomy" id="1650438"/>
    <lineage>
        <taxon>Bacteria</taxon>
        <taxon>Pseudomonadati</taxon>
        <taxon>Pseudomonadota</taxon>
        <taxon>Alphaproteobacteria</taxon>
        <taxon>Hyphomicrobiales</taxon>
        <taxon>Rhizobiaceae</taxon>
        <taxon>Rhizobium/Agrobacterium group</taxon>
        <taxon>Rhizobium</taxon>
    </lineage>
</organism>
<evidence type="ECO:0000313" key="1">
    <source>
        <dbReference type="EMBL" id="MBB5577978.1"/>
    </source>
</evidence>
<name>A0A7W8XYL6_9HYPH</name>
<dbReference type="AlphaFoldDB" id="A0A7W8XYL6"/>
<dbReference type="Proteomes" id="UP000549882">
    <property type="component" value="Unassembled WGS sequence"/>
</dbReference>